<feature type="compositionally biased region" description="Basic and acidic residues" evidence="1">
    <location>
        <begin position="212"/>
        <end position="229"/>
    </location>
</feature>
<feature type="compositionally biased region" description="Acidic residues" evidence="1">
    <location>
        <begin position="446"/>
        <end position="459"/>
    </location>
</feature>
<sequence length="476" mass="51278">MPSSLIFAGLVVLWLLILVPAVARRQQEVVRPSPAALSGRVLARPVRHRSLEVYGMDTDDERGGATLATSTGPGTGARVPAAREATREERDEPDDADLAERGAADETDDGLAAPVGDLDASDDHDGGEAHEADRLEADRLDDRNDEGLDDRLDDRLDEDGRDDRADLDATGLDGTDRDGPAAGDPDEGYAAAGYYSWDEEDRRGDGAGAAPARREPREGDEADDRRWERPPAAFRPGRGGFDPEAAALAARARYAFRQRVVIGLLVLAVVSAGVALLVLPAIWWVHGLVDLTLVGYLVYLRRQVRMEEAIRARRAARMAGTRRAAAADDPELDDWARRGREAARPRDAHDGSAEAGYDDEPDGSADRAEDGDRAGDDDRDDAGDDDWTADDGEPDRVRGTGEPVGVLPAKRRTVGGDDPADTGFEPALPRLQPAPPPPLPAGTELVDVDEDEDELPLDIDEGRRGHARTYRRAAGE</sequence>
<feature type="compositionally biased region" description="Basic and acidic residues" evidence="1">
    <location>
        <begin position="340"/>
        <end position="352"/>
    </location>
</feature>
<feature type="compositionally biased region" description="Basic residues" evidence="1">
    <location>
        <begin position="465"/>
        <end position="476"/>
    </location>
</feature>
<keyword evidence="2" id="KW-0472">Membrane</keyword>
<feature type="region of interest" description="Disordered" evidence="1">
    <location>
        <begin position="340"/>
        <end position="476"/>
    </location>
</feature>
<evidence type="ECO:0000313" key="4">
    <source>
        <dbReference type="Proteomes" id="UP001596119"/>
    </source>
</evidence>
<evidence type="ECO:0000256" key="1">
    <source>
        <dbReference type="SAM" id="MobiDB-lite"/>
    </source>
</evidence>
<feature type="transmembrane region" description="Helical" evidence="2">
    <location>
        <begin position="6"/>
        <end position="23"/>
    </location>
</feature>
<feature type="compositionally biased region" description="Acidic residues" evidence="1">
    <location>
        <begin position="377"/>
        <end position="393"/>
    </location>
</feature>
<feature type="compositionally biased region" description="Basic and acidic residues" evidence="1">
    <location>
        <begin position="121"/>
        <end position="154"/>
    </location>
</feature>
<name>A0ABW1IBU6_9PSEU</name>
<gene>
    <name evidence="3" type="primary">glpR</name>
    <name evidence="3" type="ORF">ACFQH9_18170</name>
</gene>
<dbReference type="RefSeq" id="WP_379567330.1">
    <property type="nucleotide sequence ID" value="NZ_JBHSQK010000044.1"/>
</dbReference>
<dbReference type="InterPro" id="IPR053779">
    <property type="entry name" value="GlpR"/>
</dbReference>
<accession>A0ABW1IBU6</accession>
<evidence type="ECO:0000313" key="3">
    <source>
        <dbReference type="EMBL" id="MFC5950199.1"/>
    </source>
</evidence>
<protein>
    <submittedName>
        <fullName evidence="3">Gephyrin-like molybdotransferase receptor GlpR</fullName>
    </submittedName>
</protein>
<comment type="caution">
    <text evidence="3">The sequence shown here is derived from an EMBL/GenBank/DDBJ whole genome shotgun (WGS) entry which is preliminary data.</text>
</comment>
<keyword evidence="4" id="KW-1185">Reference proteome</keyword>
<feature type="transmembrane region" description="Helical" evidence="2">
    <location>
        <begin position="283"/>
        <end position="300"/>
    </location>
</feature>
<dbReference type="Proteomes" id="UP001596119">
    <property type="component" value="Unassembled WGS sequence"/>
</dbReference>
<feature type="region of interest" description="Disordered" evidence="1">
    <location>
        <begin position="54"/>
        <end position="240"/>
    </location>
</feature>
<dbReference type="NCBIfam" id="NF045516">
    <property type="entry name" value="GlpR"/>
    <property type="match status" value="1"/>
</dbReference>
<proteinExistence type="predicted"/>
<keyword evidence="2" id="KW-1133">Transmembrane helix</keyword>
<dbReference type="EMBL" id="JBHSQK010000044">
    <property type="protein sequence ID" value="MFC5950199.1"/>
    <property type="molecule type" value="Genomic_DNA"/>
</dbReference>
<feature type="transmembrane region" description="Helical" evidence="2">
    <location>
        <begin position="260"/>
        <end position="277"/>
    </location>
</feature>
<organism evidence="3 4">
    <name type="scientific">Pseudonocardia lutea</name>
    <dbReference type="NCBI Taxonomy" id="2172015"/>
    <lineage>
        <taxon>Bacteria</taxon>
        <taxon>Bacillati</taxon>
        <taxon>Actinomycetota</taxon>
        <taxon>Actinomycetes</taxon>
        <taxon>Pseudonocardiales</taxon>
        <taxon>Pseudonocardiaceae</taxon>
        <taxon>Pseudonocardia</taxon>
    </lineage>
</organism>
<evidence type="ECO:0000256" key="2">
    <source>
        <dbReference type="SAM" id="Phobius"/>
    </source>
</evidence>
<reference evidence="4" key="1">
    <citation type="journal article" date="2019" name="Int. J. Syst. Evol. Microbiol.">
        <title>The Global Catalogue of Microorganisms (GCM) 10K type strain sequencing project: providing services to taxonomists for standard genome sequencing and annotation.</title>
        <authorList>
            <consortium name="The Broad Institute Genomics Platform"/>
            <consortium name="The Broad Institute Genome Sequencing Center for Infectious Disease"/>
            <person name="Wu L."/>
            <person name="Ma J."/>
        </authorList>
    </citation>
    <scope>NUCLEOTIDE SEQUENCE [LARGE SCALE GENOMIC DNA]</scope>
    <source>
        <strain evidence="4">CGMCC 4.7397</strain>
    </source>
</reference>
<keyword evidence="2" id="KW-0812">Transmembrane</keyword>
<feature type="compositionally biased region" description="Basic and acidic residues" evidence="1">
    <location>
        <begin position="364"/>
        <end position="376"/>
    </location>
</feature>